<dbReference type="Pfam" id="PF18668">
    <property type="entry name" value="Tail_spike_N"/>
    <property type="match status" value="1"/>
</dbReference>
<feature type="domain" description="Tail spike TSP1/Gp66 N-terminal" evidence="1">
    <location>
        <begin position="3"/>
        <end position="58"/>
    </location>
</feature>
<evidence type="ECO:0000259" key="1">
    <source>
        <dbReference type="Pfam" id="PF18668"/>
    </source>
</evidence>
<feature type="non-terminal residue" evidence="2">
    <location>
        <position position="91"/>
    </location>
</feature>
<feature type="non-terminal residue" evidence="2">
    <location>
        <position position="1"/>
    </location>
</feature>
<dbReference type="InterPro" id="IPR040775">
    <property type="entry name" value="Tail_spike_N"/>
</dbReference>
<evidence type="ECO:0000313" key="3">
    <source>
        <dbReference type="Proteomes" id="UP001279012"/>
    </source>
</evidence>
<reference evidence="2" key="1">
    <citation type="submission" date="2023-11" db="EMBL/GenBank/DDBJ databases">
        <title>Detection of rare carbapenemases in Enterobacterales - comparison of two colorimetric and two CIM-based carbapenemase assays.</title>
        <authorList>
            <person name="Schaffarczyk L."/>
            <person name="Noster J."/>
            <person name="Stelzer Y."/>
            <person name="Sattler J."/>
            <person name="Gatermann S."/>
            <person name="Hamprecht A."/>
        </authorList>
    </citation>
    <scope>NUCLEOTIDE SEQUENCE</scope>
    <source>
        <strain evidence="2">CIM-Cont-037</strain>
    </source>
</reference>
<name>A0AAW9ECB0_KLEAE</name>
<evidence type="ECO:0000313" key="2">
    <source>
        <dbReference type="EMBL" id="MDX7018324.1"/>
    </source>
</evidence>
<sequence>LDSFQKGAEITLPNQALRDEATGEYYRWDGTLPKSVPVDSTPENSGGVGVGKWLGVGDSTLRGEISSERGASIIGSRNGNVQEQLDNIKSS</sequence>
<dbReference type="EMBL" id="JAWZZT010000793">
    <property type="protein sequence ID" value="MDX7018324.1"/>
    <property type="molecule type" value="Genomic_DNA"/>
</dbReference>
<dbReference type="AlphaFoldDB" id="A0AAW9ECB0"/>
<gene>
    <name evidence="2" type="ORF">SJ059_28295</name>
</gene>
<dbReference type="Proteomes" id="UP001279012">
    <property type="component" value="Unassembled WGS sequence"/>
</dbReference>
<accession>A0AAW9ECB0</accession>
<protein>
    <recommendedName>
        <fullName evidence="1">Tail spike TSP1/Gp66 N-terminal domain-containing protein</fullName>
    </recommendedName>
</protein>
<dbReference type="Gene3D" id="2.10.10.80">
    <property type="match status" value="1"/>
</dbReference>
<proteinExistence type="predicted"/>
<comment type="caution">
    <text evidence="2">The sequence shown here is derived from an EMBL/GenBank/DDBJ whole genome shotgun (WGS) entry which is preliminary data.</text>
</comment>
<organism evidence="2 3">
    <name type="scientific">Klebsiella aerogenes</name>
    <name type="common">Enterobacter aerogenes</name>
    <dbReference type="NCBI Taxonomy" id="548"/>
    <lineage>
        <taxon>Bacteria</taxon>
        <taxon>Pseudomonadati</taxon>
        <taxon>Pseudomonadota</taxon>
        <taxon>Gammaproteobacteria</taxon>
        <taxon>Enterobacterales</taxon>
        <taxon>Enterobacteriaceae</taxon>
        <taxon>Klebsiella/Raoultella group</taxon>
        <taxon>Klebsiella</taxon>
    </lineage>
</organism>